<name>A0A7Y9JAP0_9ACTN</name>
<organism evidence="3 4">
    <name type="scientific">Nocardioides panaciterrulae</name>
    <dbReference type="NCBI Taxonomy" id="661492"/>
    <lineage>
        <taxon>Bacteria</taxon>
        <taxon>Bacillati</taxon>
        <taxon>Actinomycetota</taxon>
        <taxon>Actinomycetes</taxon>
        <taxon>Propionibacteriales</taxon>
        <taxon>Nocardioidaceae</taxon>
        <taxon>Nocardioides</taxon>
    </lineage>
</organism>
<dbReference type="AlphaFoldDB" id="A0A7Y9JAP0"/>
<feature type="transmembrane region" description="Helical" evidence="1">
    <location>
        <begin position="117"/>
        <end position="138"/>
    </location>
</feature>
<evidence type="ECO:0000259" key="2">
    <source>
        <dbReference type="Pfam" id="PF04892"/>
    </source>
</evidence>
<comment type="caution">
    <text evidence="3">The sequence shown here is derived from an EMBL/GenBank/DDBJ whole genome shotgun (WGS) entry which is preliminary data.</text>
</comment>
<dbReference type="RefSeq" id="WP_179663289.1">
    <property type="nucleotide sequence ID" value="NZ_JACCBG010000001.1"/>
</dbReference>
<proteinExistence type="predicted"/>
<dbReference type="Pfam" id="PF04892">
    <property type="entry name" value="VanZ"/>
    <property type="match status" value="1"/>
</dbReference>
<evidence type="ECO:0000313" key="3">
    <source>
        <dbReference type="EMBL" id="NYD41558.1"/>
    </source>
</evidence>
<evidence type="ECO:0000313" key="4">
    <source>
        <dbReference type="Proteomes" id="UP000535511"/>
    </source>
</evidence>
<sequence length="173" mass="18073">MRRARMIADIVLSRPETLVTLLVAAAVLVPIAVLLARRASWSRGRTAAAVLSALGTALVVATTLGRYDSHSSWSWQVHCLVQPGLGTGSAEARLNLLLFAPACFFGVLALRRYLPVLGAAVLLSATVEVVQSMTGMGICQTSDVVRNVAGGALAGLVALALVRGRGVSRRRSG</sequence>
<dbReference type="InterPro" id="IPR006976">
    <property type="entry name" value="VanZ-like"/>
</dbReference>
<keyword evidence="4" id="KW-1185">Reference proteome</keyword>
<keyword evidence="1" id="KW-1133">Transmembrane helix</keyword>
<keyword evidence="1" id="KW-0472">Membrane</keyword>
<accession>A0A7Y9JAP0</accession>
<reference evidence="3 4" key="1">
    <citation type="submission" date="2020-07" db="EMBL/GenBank/DDBJ databases">
        <title>Sequencing the genomes of 1000 actinobacteria strains.</title>
        <authorList>
            <person name="Klenk H.-P."/>
        </authorList>
    </citation>
    <scope>NUCLEOTIDE SEQUENCE [LARGE SCALE GENOMIC DNA]</scope>
    <source>
        <strain evidence="3 4">DSM 21350</strain>
    </source>
</reference>
<feature type="transmembrane region" description="Helical" evidence="1">
    <location>
        <begin position="92"/>
        <end position="110"/>
    </location>
</feature>
<feature type="transmembrane region" description="Helical" evidence="1">
    <location>
        <begin position="144"/>
        <end position="162"/>
    </location>
</feature>
<evidence type="ECO:0000256" key="1">
    <source>
        <dbReference type="SAM" id="Phobius"/>
    </source>
</evidence>
<keyword evidence="1" id="KW-0812">Transmembrane</keyword>
<dbReference type="Proteomes" id="UP000535511">
    <property type="component" value="Unassembled WGS sequence"/>
</dbReference>
<dbReference type="EMBL" id="JACCBG010000001">
    <property type="protein sequence ID" value="NYD41558.1"/>
    <property type="molecule type" value="Genomic_DNA"/>
</dbReference>
<protein>
    <recommendedName>
        <fullName evidence="2">VanZ-like domain-containing protein</fullName>
    </recommendedName>
</protein>
<feature type="transmembrane region" description="Helical" evidence="1">
    <location>
        <begin position="48"/>
        <end position="67"/>
    </location>
</feature>
<feature type="transmembrane region" description="Helical" evidence="1">
    <location>
        <begin position="18"/>
        <end position="36"/>
    </location>
</feature>
<feature type="domain" description="VanZ-like" evidence="2">
    <location>
        <begin position="33"/>
        <end position="159"/>
    </location>
</feature>
<gene>
    <name evidence="3" type="ORF">BJZ21_001641</name>
</gene>